<dbReference type="PANTHER" id="PTHR21599:SF0">
    <property type="entry name" value="GLYCERATE KINASE"/>
    <property type="match status" value="1"/>
</dbReference>
<dbReference type="Proteomes" id="UP000224634">
    <property type="component" value="Unassembled WGS sequence"/>
</dbReference>
<dbReference type="AlphaFoldDB" id="A0A2B7Z0X8"/>
<dbReference type="InterPro" id="IPR018197">
    <property type="entry name" value="Glycerate_kinase_RE-like"/>
</dbReference>
<evidence type="ECO:0000313" key="6">
    <source>
        <dbReference type="EMBL" id="PGH27080.1"/>
    </source>
</evidence>
<comment type="similarity">
    <text evidence="1">Belongs to the glycerate kinase type-1 family.</text>
</comment>
<protein>
    <recommendedName>
        <fullName evidence="8">Glycerate kinase</fullName>
    </recommendedName>
</protein>
<dbReference type="Gene3D" id="3.90.1510.10">
    <property type="entry name" value="Glycerate kinase, domain 2"/>
    <property type="match status" value="1"/>
</dbReference>
<dbReference type="OrthoDB" id="10262596at2759"/>
<evidence type="ECO:0000313" key="7">
    <source>
        <dbReference type="Proteomes" id="UP000224634"/>
    </source>
</evidence>
<keyword evidence="5" id="KW-1133">Transmembrane helix</keyword>
<dbReference type="Pfam" id="PF02595">
    <property type="entry name" value="Gly_kinase"/>
    <property type="match status" value="1"/>
</dbReference>
<dbReference type="STRING" id="1447883.A0A2B7Z0X8"/>
<keyword evidence="7" id="KW-1185">Reference proteome</keyword>
<proteinExistence type="inferred from homology"/>
<evidence type="ECO:0000256" key="1">
    <source>
        <dbReference type="ARBA" id="ARBA00006284"/>
    </source>
</evidence>
<evidence type="ECO:0000256" key="3">
    <source>
        <dbReference type="ARBA" id="ARBA00022777"/>
    </source>
</evidence>
<dbReference type="GO" id="GO:0031388">
    <property type="term" value="P:organic acid phosphorylation"/>
    <property type="evidence" value="ECO:0007669"/>
    <property type="project" value="InterPro"/>
</dbReference>
<evidence type="ECO:0008006" key="8">
    <source>
        <dbReference type="Google" id="ProtNLM"/>
    </source>
</evidence>
<name>A0A2B7Z0X8_POLH7</name>
<sequence length="481" mass="50524">MHHSFNILTTTTPSESPEPPLKHEDNRMRILICPSGFKESLDTHVVADCIEEGVRRIVPDAVIKKVPLFDGGEGFAKALITSTGGTLRDITITGPVNQPVASQYGLLGDNGPKTAVIDMAAAAGLRLVPKDLRDPTVTTTYGVGELLFAALEEGVERILVGCGDSGTSDGGAGMLQALGARLLDKHGHELPLAQGGKSLSTLADIDRTHLHPRLREVEIEVACNFKNVLCGPKGVARVYGPQKGATPAQVEMLAAALDTYGLIVSRKLGQTVSSLPGSGASGGLGAGLLLLGAKLRPRYEAITEYFGINDDLFRDNHHLVFTAEGKIDAQTTQGKIPAEIAVRAKKHGLPVIALAGTVGDDANANYGAGIDAYTSIMQGPMTLEDAMEAAERLLRDSAETAMRMVMLGKSLNADIHTTASAPVPVPVPAPAAAAAAGAGMTKTKAYKKVFPSLSMFTFVCVSFLWLAALYTSHDPSCISLK</sequence>
<evidence type="ECO:0000256" key="4">
    <source>
        <dbReference type="SAM" id="MobiDB-lite"/>
    </source>
</evidence>
<organism evidence="6 7">
    <name type="scientific">Polytolypa hystricis (strain UAMH7299)</name>
    <dbReference type="NCBI Taxonomy" id="1447883"/>
    <lineage>
        <taxon>Eukaryota</taxon>
        <taxon>Fungi</taxon>
        <taxon>Dikarya</taxon>
        <taxon>Ascomycota</taxon>
        <taxon>Pezizomycotina</taxon>
        <taxon>Eurotiomycetes</taxon>
        <taxon>Eurotiomycetidae</taxon>
        <taxon>Onygenales</taxon>
        <taxon>Onygenales incertae sedis</taxon>
        <taxon>Polytolypa</taxon>
    </lineage>
</organism>
<evidence type="ECO:0000256" key="5">
    <source>
        <dbReference type="SAM" id="Phobius"/>
    </source>
</evidence>
<keyword evidence="5" id="KW-0472">Membrane</keyword>
<dbReference type="InterPro" id="IPR004381">
    <property type="entry name" value="Glycerate_kinase"/>
</dbReference>
<accession>A0A2B7Z0X8</accession>
<dbReference type="EMBL" id="PDNA01000010">
    <property type="protein sequence ID" value="PGH27080.1"/>
    <property type="molecule type" value="Genomic_DNA"/>
</dbReference>
<keyword evidence="2" id="KW-0808">Transferase</keyword>
<feature type="region of interest" description="Disordered" evidence="4">
    <location>
        <begin position="1"/>
        <end position="22"/>
    </location>
</feature>
<comment type="caution">
    <text evidence="6">The sequence shown here is derived from an EMBL/GenBank/DDBJ whole genome shotgun (WGS) entry which is preliminary data.</text>
</comment>
<dbReference type="NCBIfam" id="TIGR00045">
    <property type="entry name" value="glycerate kinase"/>
    <property type="match status" value="1"/>
</dbReference>
<dbReference type="InterPro" id="IPR018193">
    <property type="entry name" value="Glyc_kinase_flavodox-like_fold"/>
</dbReference>
<dbReference type="Gene3D" id="3.40.50.10350">
    <property type="entry name" value="Glycerate kinase, domain 1"/>
    <property type="match status" value="1"/>
</dbReference>
<evidence type="ECO:0000256" key="2">
    <source>
        <dbReference type="ARBA" id="ARBA00022679"/>
    </source>
</evidence>
<reference evidence="6 7" key="1">
    <citation type="submission" date="2017-10" db="EMBL/GenBank/DDBJ databases">
        <title>Comparative genomics in systemic dimorphic fungi from Ajellomycetaceae.</title>
        <authorList>
            <person name="Munoz J.F."/>
            <person name="Mcewen J.G."/>
            <person name="Clay O.K."/>
            <person name="Cuomo C.A."/>
        </authorList>
    </citation>
    <scope>NUCLEOTIDE SEQUENCE [LARGE SCALE GENOMIC DNA]</scope>
    <source>
        <strain evidence="6 7">UAMH7299</strain>
    </source>
</reference>
<feature type="transmembrane region" description="Helical" evidence="5">
    <location>
        <begin position="449"/>
        <end position="470"/>
    </location>
</feature>
<dbReference type="SUPFAM" id="SSF110738">
    <property type="entry name" value="Glycerate kinase I"/>
    <property type="match status" value="1"/>
</dbReference>
<keyword evidence="3" id="KW-0418">Kinase</keyword>
<keyword evidence="5" id="KW-0812">Transmembrane</keyword>
<dbReference type="InterPro" id="IPR036129">
    <property type="entry name" value="Glycerate_kinase_sf"/>
</dbReference>
<dbReference type="PANTHER" id="PTHR21599">
    <property type="entry name" value="GLYCERATE KINASE"/>
    <property type="match status" value="1"/>
</dbReference>
<gene>
    <name evidence="6" type="ORF">AJ80_01266</name>
</gene>
<dbReference type="GO" id="GO:0008887">
    <property type="term" value="F:glycerate kinase activity"/>
    <property type="evidence" value="ECO:0007669"/>
    <property type="project" value="InterPro"/>
</dbReference>